<feature type="compositionally biased region" description="Basic residues" evidence="1">
    <location>
        <begin position="264"/>
        <end position="277"/>
    </location>
</feature>
<dbReference type="InterPro" id="IPR025724">
    <property type="entry name" value="GAG-pre-integrase_dom"/>
</dbReference>
<dbReference type="GO" id="GO:0015074">
    <property type="term" value="P:DNA integration"/>
    <property type="evidence" value="ECO:0007669"/>
    <property type="project" value="InterPro"/>
</dbReference>
<proteinExistence type="predicted"/>
<dbReference type="Proteomes" id="UP001341281">
    <property type="component" value="Chromosome 03"/>
</dbReference>
<dbReference type="InterPro" id="IPR012337">
    <property type="entry name" value="RNaseH-like_sf"/>
</dbReference>
<dbReference type="EMBL" id="CP144747">
    <property type="protein sequence ID" value="WVZ64845.1"/>
    <property type="molecule type" value="Genomic_DNA"/>
</dbReference>
<dbReference type="PROSITE" id="PS50994">
    <property type="entry name" value="INTEGRASE"/>
    <property type="match status" value="1"/>
</dbReference>
<gene>
    <name evidence="3" type="ORF">U9M48_014312</name>
</gene>
<evidence type="ECO:0000259" key="2">
    <source>
        <dbReference type="PROSITE" id="PS50994"/>
    </source>
</evidence>
<feature type="region of interest" description="Disordered" evidence="1">
    <location>
        <begin position="1"/>
        <end position="36"/>
    </location>
</feature>
<dbReference type="SUPFAM" id="SSF53098">
    <property type="entry name" value="Ribonuclease H-like"/>
    <property type="match status" value="1"/>
</dbReference>
<dbReference type="PANTHER" id="PTHR42648">
    <property type="entry name" value="TRANSPOSASE, PUTATIVE-RELATED"/>
    <property type="match status" value="1"/>
</dbReference>
<dbReference type="Gene3D" id="3.30.420.10">
    <property type="entry name" value="Ribonuclease H-like superfamily/Ribonuclease H"/>
    <property type="match status" value="1"/>
</dbReference>
<dbReference type="PANTHER" id="PTHR42648:SF25">
    <property type="entry name" value="RNA-DIRECTED DNA POLYMERASE"/>
    <property type="match status" value="1"/>
</dbReference>
<dbReference type="AlphaFoldDB" id="A0AAQ3T1D2"/>
<keyword evidence="4" id="KW-1185">Reference proteome</keyword>
<dbReference type="InterPro" id="IPR036397">
    <property type="entry name" value="RNaseH_sf"/>
</dbReference>
<feature type="region of interest" description="Disordered" evidence="1">
    <location>
        <begin position="249"/>
        <end position="287"/>
    </location>
</feature>
<dbReference type="Pfam" id="PF13976">
    <property type="entry name" value="gag_pre-integrs"/>
    <property type="match status" value="1"/>
</dbReference>
<dbReference type="InterPro" id="IPR001584">
    <property type="entry name" value="Integrase_cat-core"/>
</dbReference>
<evidence type="ECO:0000313" key="4">
    <source>
        <dbReference type="Proteomes" id="UP001341281"/>
    </source>
</evidence>
<name>A0AAQ3T1D2_PASNO</name>
<feature type="compositionally biased region" description="Polar residues" evidence="1">
    <location>
        <begin position="1"/>
        <end position="14"/>
    </location>
</feature>
<protein>
    <recommendedName>
        <fullName evidence="2">Integrase catalytic domain-containing protein</fullName>
    </recommendedName>
</protein>
<feature type="domain" description="Integrase catalytic" evidence="2">
    <location>
        <begin position="434"/>
        <end position="534"/>
    </location>
</feature>
<sequence>MPSSSTGSVQSCQDGNRGRRASRQPREQPSRSTTRPWVMVKTVREVGGAQFPLLTRTNYGEWATVMKVMLKAKGLWRVVQDGTDNEQEDQMAMEAILKGIPPEYFTTLGSKDSAKEAWTSLEAIRVGSDRVKKAKVQQLRCEFETIAFRDGATVEDFALRLTSLVSQLGTLGEVIKEETVVAKYLRVVPSRYAHVAVAIETMLDLDALSIEDVTGRLKAVEDRAEAPTTQGEGPKGQLLLTEEEWTARMKEKQRGDVGSSSSRGRGRRRGKPRRKAGTGKPKEEGGKTVAKDKCLNCGNCSNGGHRALTGVYYIPRLRSNIVSLGQLDERGCKVLIDDGVLRIRDREQKLLAKVSRSRNRLYVIKLTIARPVCLAARHEEAAWRWHARFGHLSFDALGRMARGLPAIEHVSELCDNCLAGKQRRAPFPKTASYRAQDPLELVHGDLCGPIKLATHGGRRYFLLLVDDSSRFLWLRLLTAKDQAAEAIKEIKARAEMETGKKLGVLRTDRGGEFNSKEFARYCTGEGVGHHLTAP</sequence>
<reference evidence="3 4" key="1">
    <citation type="submission" date="2024-02" db="EMBL/GenBank/DDBJ databases">
        <title>High-quality chromosome-scale genome assembly of Pensacola bahiagrass (Paspalum notatum Flugge var. saurae).</title>
        <authorList>
            <person name="Vega J.M."/>
            <person name="Podio M."/>
            <person name="Orjuela J."/>
            <person name="Siena L.A."/>
            <person name="Pessino S.C."/>
            <person name="Combes M.C."/>
            <person name="Mariac C."/>
            <person name="Albertini E."/>
            <person name="Pupilli F."/>
            <person name="Ortiz J.P.A."/>
            <person name="Leblanc O."/>
        </authorList>
    </citation>
    <scope>NUCLEOTIDE SEQUENCE [LARGE SCALE GENOMIC DNA]</scope>
    <source>
        <strain evidence="3">R1</strain>
        <tissue evidence="3">Leaf</tissue>
    </source>
</reference>
<dbReference type="Pfam" id="PF00665">
    <property type="entry name" value="rve"/>
    <property type="match status" value="1"/>
</dbReference>
<dbReference type="GO" id="GO:0003676">
    <property type="term" value="F:nucleic acid binding"/>
    <property type="evidence" value="ECO:0007669"/>
    <property type="project" value="InterPro"/>
</dbReference>
<evidence type="ECO:0000313" key="3">
    <source>
        <dbReference type="EMBL" id="WVZ64845.1"/>
    </source>
</evidence>
<organism evidence="3 4">
    <name type="scientific">Paspalum notatum var. saurae</name>
    <dbReference type="NCBI Taxonomy" id="547442"/>
    <lineage>
        <taxon>Eukaryota</taxon>
        <taxon>Viridiplantae</taxon>
        <taxon>Streptophyta</taxon>
        <taxon>Embryophyta</taxon>
        <taxon>Tracheophyta</taxon>
        <taxon>Spermatophyta</taxon>
        <taxon>Magnoliopsida</taxon>
        <taxon>Liliopsida</taxon>
        <taxon>Poales</taxon>
        <taxon>Poaceae</taxon>
        <taxon>PACMAD clade</taxon>
        <taxon>Panicoideae</taxon>
        <taxon>Andropogonodae</taxon>
        <taxon>Paspaleae</taxon>
        <taxon>Paspalinae</taxon>
        <taxon>Paspalum</taxon>
    </lineage>
</organism>
<dbReference type="Pfam" id="PF14223">
    <property type="entry name" value="Retrotran_gag_2"/>
    <property type="match status" value="1"/>
</dbReference>
<evidence type="ECO:0000256" key="1">
    <source>
        <dbReference type="SAM" id="MobiDB-lite"/>
    </source>
</evidence>
<accession>A0AAQ3T1D2</accession>
<dbReference type="InterPro" id="IPR039537">
    <property type="entry name" value="Retrotran_Ty1/copia-like"/>
</dbReference>